<dbReference type="RefSeq" id="XP_005713615.1">
    <property type="nucleotide sequence ID" value="XM_005713558.1"/>
</dbReference>
<name>R7Q8S7_CHOCR</name>
<dbReference type="AlphaFoldDB" id="R7Q8S7"/>
<evidence type="ECO:0000313" key="3">
    <source>
        <dbReference type="Proteomes" id="UP000012073"/>
    </source>
</evidence>
<dbReference type="Proteomes" id="UP000012073">
    <property type="component" value="Unassembled WGS sequence"/>
</dbReference>
<keyword evidence="3" id="KW-1185">Reference proteome</keyword>
<organism evidence="2 3">
    <name type="scientific">Chondrus crispus</name>
    <name type="common">Carrageen Irish moss</name>
    <name type="synonym">Polymorpha crispa</name>
    <dbReference type="NCBI Taxonomy" id="2769"/>
    <lineage>
        <taxon>Eukaryota</taxon>
        <taxon>Rhodophyta</taxon>
        <taxon>Florideophyceae</taxon>
        <taxon>Rhodymeniophycidae</taxon>
        <taxon>Gigartinales</taxon>
        <taxon>Gigartinaceae</taxon>
        <taxon>Chondrus</taxon>
    </lineage>
</organism>
<dbReference type="EMBL" id="HG001658">
    <property type="protein sequence ID" value="CDF33796.1"/>
    <property type="molecule type" value="Genomic_DNA"/>
</dbReference>
<sequence>MCELCLFEIVALPPLQALHLIPARSRVLSFYCMFLLRPEFFRCSALRSAPPNLFRLSFSHPNQHQQPTPATHPDPTSHDSRPLLYFRAGHLETWSSTV</sequence>
<protein>
    <submittedName>
        <fullName evidence="2">Uncharacterized protein</fullName>
    </submittedName>
</protein>
<feature type="compositionally biased region" description="Polar residues" evidence="1">
    <location>
        <begin position="59"/>
        <end position="69"/>
    </location>
</feature>
<accession>R7Q8S7</accession>
<proteinExistence type="predicted"/>
<reference evidence="3" key="1">
    <citation type="journal article" date="2013" name="Proc. Natl. Acad. Sci. U.S.A.">
        <title>Genome structure and metabolic features in the red seaweed Chondrus crispus shed light on evolution of the Archaeplastida.</title>
        <authorList>
            <person name="Collen J."/>
            <person name="Porcel B."/>
            <person name="Carre W."/>
            <person name="Ball S.G."/>
            <person name="Chaparro C."/>
            <person name="Tonon T."/>
            <person name="Barbeyron T."/>
            <person name="Michel G."/>
            <person name="Noel B."/>
            <person name="Valentin K."/>
            <person name="Elias M."/>
            <person name="Artiguenave F."/>
            <person name="Arun A."/>
            <person name="Aury J.M."/>
            <person name="Barbosa-Neto J.F."/>
            <person name="Bothwell J.H."/>
            <person name="Bouget F.Y."/>
            <person name="Brillet L."/>
            <person name="Cabello-Hurtado F."/>
            <person name="Capella-Gutierrez S."/>
            <person name="Charrier B."/>
            <person name="Cladiere L."/>
            <person name="Cock J.M."/>
            <person name="Coelho S.M."/>
            <person name="Colleoni C."/>
            <person name="Czjzek M."/>
            <person name="Da Silva C."/>
            <person name="Delage L."/>
            <person name="Denoeud F."/>
            <person name="Deschamps P."/>
            <person name="Dittami S.M."/>
            <person name="Gabaldon T."/>
            <person name="Gachon C.M."/>
            <person name="Groisillier A."/>
            <person name="Herve C."/>
            <person name="Jabbari K."/>
            <person name="Katinka M."/>
            <person name="Kloareg B."/>
            <person name="Kowalczyk N."/>
            <person name="Labadie K."/>
            <person name="Leblanc C."/>
            <person name="Lopez P.J."/>
            <person name="McLachlan D.H."/>
            <person name="Meslet-Cladiere L."/>
            <person name="Moustafa A."/>
            <person name="Nehr Z."/>
            <person name="Nyvall Collen P."/>
            <person name="Panaud O."/>
            <person name="Partensky F."/>
            <person name="Poulain J."/>
            <person name="Rensing S.A."/>
            <person name="Rousvoal S."/>
            <person name="Samson G."/>
            <person name="Symeonidi A."/>
            <person name="Weissenbach J."/>
            <person name="Zambounis A."/>
            <person name="Wincker P."/>
            <person name="Boyen C."/>
        </authorList>
    </citation>
    <scope>NUCLEOTIDE SEQUENCE [LARGE SCALE GENOMIC DNA]</scope>
    <source>
        <strain evidence="3">cv. Stackhouse</strain>
    </source>
</reference>
<feature type="region of interest" description="Disordered" evidence="1">
    <location>
        <begin position="59"/>
        <end position="81"/>
    </location>
</feature>
<dbReference type="Gramene" id="CDF33796">
    <property type="protein sequence ID" value="CDF33796"/>
    <property type="gene ID" value="CHC_T00002406001"/>
</dbReference>
<evidence type="ECO:0000313" key="2">
    <source>
        <dbReference type="EMBL" id="CDF33796.1"/>
    </source>
</evidence>
<dbReference type="KEGG" id="ccp:CHC_T00002406001"/>
<evidence type="ECO:0000256" key="1">
    <source>
        <dbReference type="SAM" id="MobiDB-lite"/>
    </source>
</evidence>
<dbReference type="GeneID" id="17321328"/>
<gene>
    <name evidence="2" type="ORF">CHC_T00002406001</name>
</gene>